<dbReference type="PANTHER" id="PTHR33360:SF2">
    <property type="entry name" value="TRANSPOSASE FOR INSERTION SEQUENCE ELEMENT IS200"/>
    <property type="match status" value="1"/>
</dbReference>
<gene>
    <name evidence="2" type="primary">tnpA</name>
    <name evidence="2" type="ORF">MTP09_07520</name>
</gene>
<dbReference type="SMART" id="SM01321">
    <property type="entry name" value="Y1_Tnp"/>
    <property type="match status" value="1"/>
</dbReference>
<evidence type="ECO:0000313" key="3">
    <source>
        <dbReference type="Proteomes" id="UP000831460"/>
    </source>
</evidence>
<proteinExistence type="predicted"/>
<keyword evidence="3" id="KW-1185">Reference proteome</keyword>
<evidence type="ECO:0000313" key="2">
    <source>
        <dbReference type="EMBL" id="UOE39775.1"/>
    </source>
</evidence>
<dbReference type="EMBL" id="CP094532">
    <property type="protein sequence ID" value="UOE39775.1"/>
    <property type="molecule type" value="Genomic_DNA"/>
</dbReference>
<feature type="domain" description="Transposase IS200-like" evidence="1">
    <location>
        <begin position="8"/>
        <end position="122"/>
    </location>
</feature>
<dbReference type="Proteomes" id="UP000831460">
    <property type="component" value="Chromosome"/>
</dbReference>
<name>A0ABY4BT68_9FLAO</name>
<reference evidence="2 3" key="1">
    <citation type="submission" date="2022-03" db="EMBL/GenBank/DDBJ databases">
        <title>Chryseobacterium sp. isolated from particulate matters in swine house.</title>
        <authorList>
            <person name="Won M."/>
            <person name="Kim S.-J."/>
            <person name="Kwon S.-W."/>
        </authorList>
    </citation>
    <scope>NUCLEOTIDE SEQUENCE [LARGE SCALE GENOMIC DNA]</scope>
    <source>
        <strain evidence="2 3">SC2-2</strain>
    </source>
</reference>
<organism evidence="2 3">
    <name type="scientific">Chryseobacterium suipulveris</name>
    <dbReference type="NCBI Taxonomy" id="2929800"/>
    <lineage>
        <taxon>Bacteria</taxon>
        <taxon>Pseudomonadati</taxon>
        <taxon>Bacteroidota</taxon>
        <taxon>Flavobacteriia</taxon>
        <taxon>Flavobacteriales</taxon>
        <taxon>Weeksellaceae</taxon>
        <taxon>Chryseobacterium group</taxon>
        <taxon>Chryseobacterium</taxon>
    </lineage>
</organism>
<accession>A0ABY4BT68</accession>
<dbReference type="RefSeq" id="WP_243547570.1">
    <property type="nucleotide sequence ID" value="NZ_CP094532.1"/>
</dbReference>
<dbReference type="NCBIfam" id="NF033573">
    <property type="entry name" value="transpos_IS200"/>
    <property type="match status" value="1"/>
</dbReference>
<dbReference type="SUPFAM" id="SSF143422">
    <property type="entry name" value="Transposase IS200-like"/>
    <property type="match status" value="1"/>
</dbReference>
<dbReference type="Gene3D" id="3.30.70.1290">
    <property type="entry name" value="Transposase IS200-like"/>
    <property type="match status" value="1"/>
</dbReference>
<protein>
    <submittedName>
        <fullName evidence="2">IS200/IS605 family transposase</fullName>
    </submittedName>
</protein>
<evidence type="ECO:0000259" key="1">
    <source>
        <dbReference type="SMART" id="SM01321"/>
    </source>
</evidence>
<dbReference type="PANTHER" id="PTHR33360">
    <property type="entry name" value="TRANSPOSASE FOR INSERTION SEQUENCE ELEMENT IS200"/>
    <property type="match status" value="1"/>
</dbReference>
<dbReference type="Pfam" id="PF01797">
    <property type="entry name" value="Y1_Tnp"/>
    <property type="match status" value="1"/>
</dbReference>
<dbReference type="InterPro" id="IPR002686">
    <property type="entry name" value="Transposase_17"/>
</dbReference>
<dbReference type="InterPro" id="IPR036515">
    <property type="entry name" value="Transposase_17_sf"/>
</dbReference>
<sequence>MADSNATYTQIHIQFVFAVKFRDSLIQEDWKEELHKYITGIVQNNNHKLLVINSMPDHVHILVGMRPKQSVSDLVMEIKANSSRFINEKKFLSTRFEWQKGYGAFSYGKSQVNDVINYINNQEKHHHKKSFKEEYIEFLTKFDIDFNQEYIFNDLI</sequence>